<accession>A0A7Y4LAN7</accession>
<dbReference type="GO" id="GO:1901678">
    <property type="term" value="P:iron coordination entity transport"/>
    <property type="evidence" value="ECO:0007669"/>
    <property type="project" value="UniProtKB-ARBA"/>
</dbReference>
<name>A0A7Y4LAN7_9BURK</name>
<organism evidence="8 9">
    <name type="scientific">Pelistega europaea</name>
    <dbReference type="NCBI Taxonomy" id="106147"/>
    <lineage>
        <taxon>Bacteria</taxon>
        <taxon>Pseudomonadati</taxon>
        <taxon>Pseudomonadota</taxon>
        <taxon>Betaproteobacteria</taxon>
        <taxon>Burkholderiales</taxon>
        <taxon>Alcaligenaceae</taxon>
        <taxon>Pelistega</taxon>
    </lineage>
</organism>
<comment type="caution">
    <text evidence="8">The sequence shown here is derived from an EMBL/GenBank/DDBJ whole genome shotgun (WGS) entry which is preliminary data.</text>
</comment>
<evidence type="ECO:0000256" key="4">
    <source>
        <dbReference type="ARBA" id="ARBA00022496"/>
    </source>
</evidence>
<feature type="domain" description="Fe/B12 periplasmic-binding" evidence="7">
    <location>
        <begin position="40"/>
        <end position="296"/>
    </location>
</feature>
<evidence type="ECO:0000256" key="1">
    <source>
        <dbReference type="ARBA" id="ARBA00004196"/>
    </source>
</evidence>
<dbReference type="PANTHER" id="PTHR30532">
    <property type="entry name" value="IRON III DICITRATE-BINDING PERIPLASMIC PROTEIN"/>
    <property type="match status" value="1"/>
</dbReference>
<dbReference type="InterPro" id="IPR002491">
    <property type="entry name" value="ABC_transptr_periplasmic_BD"/>
</dbReference>
<dbReference type="PROSITE" id="PS50983">
    <property type="entry name" value="FE_B12_PBP"/>
    <property type="match status" value="1"/>
</dbReference>
<dbReference type="GO" id="GO:0030288">
    <property type="term" value="C:outer membrane-bounded periplasmic space"/>
    <property type="evidence" value="ECO:0007669"/>
    <property type="project" value="TreeGrafter"/>
</dbReference>
<feature type="signal peptide" evidence="6">
    <location>
        <begin position="1"/>
        <end position="21"/>
    </location>
</feature>
<evidence type="ECO:0000256" key="6">
    <source>
        <dbReference type="SAM" id="SignalP"/>
    </source>
</evidence>
<dbReference type="InterPro" id="IPR051313">
    <property type="entry name" value="Bact_iron-sidero_bind"/>
</dbReference>
<dbReference type="SUPFAM" id="SSF53807">
    <property type="entry name" value="Helical backbone' metal receptor"/>
    <property type="match status" value="1"/>
</dbReference>
<evidence type="ECO:0000256" key="3">
    <source>
        <dbReference type="ARBA" id="ARBA00022448"/>
    </source>
</evidence>
<proteinExistence type="inferred from homology"/>
<dbReference type="Pfam" id="PF01497">
    <property type="entry name" value="Peripla_BP_2"/>
    <property type="match status" value="1"/>
</dbReference>
<evidence type="ECO:0000313" key="9">
    <source>
        <dbReference type="Proteomes" id="UP000541421"/>
    </source>
</evidence>
<dbReference type="AlphaFoldDB" id="A0A7Y4LAN7"/>
<keyword evidence="4" id="KW-0406">Ion transport</keyword>
<keyword evidence="4" id="KW-0410">Iron transport</keyword>
<dbReference type="Gene3D" id="3.40.50.1980">
    <property type="entry name" value="Nitrogenase molybdenum iron protein domain"/>
    <property type="match status" value="2"/>
</dbReference>
<keyword evidence="5 6" id="KW-0732">Signal</keyword>
<feature type="chain" id="PRO_5030948857" evidence="6">
    <location>
        <begin position="22"/>
        <end position="296"/>
    </location>
</feature>
<sequence>MQFFKSLIFALGVISATSSYALEVNTARGAVKFDKPLTNQVAVYELSALDTLHALGVHPKGVPNKARVDYLEQVFKEGTNVGTLFEPDMEKLNGIQPEAIIIGGRMSPKYDELRKIAPVIDMTNPGVNVERAQTLLKEYGVLFGKEEKAAELSKNLATELEKTKEALKNKGNALMIMVNGQKVSSFGDKSRFGYLFNDFGLIPADKSESDARHGNPVSFEFIREMNPDWIIVLDRTSAVGGKGDSAKTVLENSLLKGIKAFQNKHVIYLDNSSYLASGGYHQMMVELKLLRDAFSK</sequence>
<dbReference type="PANTHER" id="PTHR30532:SF28">
    <property type="entry name" value="PETROBACTIN-BINDING PROTEIN YCLQ"/>
    <property type="match status" value="1"/>
</dbReference>
<gene>
    <name evidence="8" type="ORF">HKX40_07795</name>
</gene>
<dbReference type="EMBL" id="JABGBO010000008">
    <property type="protein sequence ID" value="NOL50034.1"/>
    <property type="molecule type" value="Genomic_DNA"/>
</dbReference>
<keyword evidence="9" id="KW-1185">Reference proteome</keyword>
<evidence type="ECO:0000313" key="8">
    <source>
        <dbReference type="EMBL" id="NOL50034.1"/>
    </source>
</evidence>
<evidence type="ECO:0000259" key="7">
    <source>
        <dbReference type="PROSITE" id="PS50983"/>
    </source>
</evidence>
<evidence type="ECO:0000256" key="5">
    <source>
        <dbReference type="ARBA" id="ARBA00022729"/>
    </source>
</evidence>
<keyword evidence="3" id="KW-0813">Transport</keyword>
<dbReference type="RefSeq" id="WP_171589022.1">
    <property type="nucleotide sequence ID" value="NZ_JABGBO010000008.1"/>
</dbReference>
<protein>
    <submittedName>
        <fullName evidence="8">ABC transporter substrate-binding protein</fullName>
    </submittedName>
</protein>
<dbReference type="CDD" id="cd01140">
    <property type="entry name" value="FatB"/>
    <property type="match status" value="1"/>
</dbReference>
<keyword evidence="4" id="KW-0408">Iron</keyword>
<reference evidence="8 9" key="1">
    <citation type="submission" date="2020-05" db="EMBL/GenBank/DDBJ databases">
        <authorList>
            <person name="Niu N."/>
        </authorList>
    </citation>
    <scope>NUCLEOTIDE SEQUENCE [LARGE SCALE GENOMIC DNA]</scope>
    <source>
        <strain evidence="8 9">LMG10982</strain>
    </source>
</reference>
<dbReference type="Proteomes" id="UP000541421">
    <property type="component" value="Unassembled WGS sequence"/>
</dbReference>
<evidence type="ECO:0000256" key="2">
    <source>
        <dbReference type="ARBA" id="ARBA00008814"/>
    </source>
</evidence>
<comment type="subcellular location">
    <subcellularLocation>
        <location evidence="1">Cell envelope</location>
    </subcellularLocation>
</comment>
<dbReference type="InterPro" id="IPR033870">
    <property type="entry name" value="FatB"/>
</dbReference>
<comment type="similarity">
    <text evidence="2">Belongs to the bacterial solute-binding protein 8 family.</text>
</comment>